<dbReference type="GO" id="GO:0090313">
    <property type="term" value="P:regulation of protein targeting to membrane"/>
    <property type="evidence" value="ECO:0007669"/>
    <property type="project" value="TreeGrafter"/>
</dbReference>
<dbReference type="Pfam" id="PF05359">
    <property type="entry name" value="DUF748"/>
    <property type="match status" value="1"/>
</dbReference>
<protein>
    <submittedName>
        <fullName evidence="1">DUF748 domain-containing protein</fullName>
    </submittedName>
</protein>
<name>A0A367LYG8_PSEAI</name>
<gene>
    <name evidence="1" type="ORF">DT376_35460</name>
</gene>
<feature type="non-terminal residue" evidence="1">
    <location>
        <position position="170"/>
    </location>
</feature>
<feature type="non-terminal residue" evidence="1">
    <location>
        <position position="1"/>
    </location>
</feature>
<dbReference type="PANTHER" id="PTHR30441:SF8">
    <property type="entry name" value="DUF748 DOMAIN-CONTAINING PROTEIN"/>
    <property type="match status" value="1"/>
</dbReference>
<evidence type="ECO:0000313" key="1">
    <source>
        <dbReference type="EMBL" id="RCI70267.1"/>
    </source>
</evidence>
<dbReference type="AlphaFoldDB" id="A0A367LYG8"/>
<sequence>DLTLMPPFGTAIQQLSGEVGTLDTRNSQPAKVDIKGKVDKYAPVTIAGELDPFDPLKKLDITTSFKRVELTTLTPYSGKFAGYRIRKGRLNLDLHYQIERSQLKAENKVLLEGLQLGEKVDSPDAVDLPVKLAVALLKDTKGNIDIQLPVAGDLNNPEFSVMPIVWQTLR</sequence>
<dbReference type="Proteomes" id="UP000253594">
    <property type="component" value="Unassembled WGS sequence"/>
</dbReference>
<accession>A0A367LYG8</accession>
<organism evidence="1 2">
    <name type="scientific">Pseudomonas aeruginosa</name>
    <dbReference type="NCBI Taxonomy" id="287"/>
    <lineage>
        <taxon>Bacteria</taxon>
        <taxon>Pseudomonadati</taxon>
        <taxon>Pseudomonadota</taxon>
        <taxon>Gammaproteobacteria</taxon>
        <taxon>Pseudomonadales</taxon>
        <taxon>Pseudomonadaceae</taxon>
        <taxon>Pseudomonas</taxon>
    </lineage>
</organism>
<comment type="caution">
    <text evidence="1">The sequence shown here is derived from an EMBL/GenBank/DDBJ whole genome shotgun (WGS) entry which is preliminary data.</text>
</comment>
<dbReference type="InterPro" id="IPR052894">
    <property type="entry name" value="AsmA-related"/>
</dbReference>
<reference evidence="1 2" key="1">
    <citation type="submission" date="2018-07" db="EMBL/GenBank/DDBJ databases">
        <title>Mechanisms of high-level aminoglycoside resistance among Gram-negative pathogens in Brazil.</title>
        <authorList>
            <person name="Ballaben A.S."/>
            <person name="Darini A.L.C."/>
            <person name="Doi Y."/>
        </authorList>
    </citation>
    <scope>NUCLEOTIDE SEQUENCE [LARGE SCALE GENOMIC DNA]</scope>
    <source>
        <strain evidence="1 2">B2-305</strain>
    </source>
</reference>
<dbReference type="PANTHER" id="PTHR30441">
    <property type="entry name" value="DUF748 DOMAIN-CONTAINING PROTEIN"/>
    <property type="match status" value="1"/>
</dbReference>
<proteinExistence type="predicted"/>
<dbReference type="InterPro" id="IPR008023">
    <property type="entry name" value="DUF748"/>
</dbReference>
<dbReference type="EMBL" id="QORE01002257">
    <property type="protein sequence ID" value="RCI70267.1"/>
    <property type="molecule type" value="Genomic_DNA"/>
</dbReference>
<dbReference type="GO" id="GO:0005886">
    <property type="term" value="C:plasma membrane"/>
    <property type="evidence" value="ECO:0007669"/>
    <property type="project" value="TreeGrafter"/>
</dbReference>
<evidence type="ECO:0000313" key="2">
    <source>
        <dbReference type="Proteomes" id="UP000253594"/>
    </source>
</evidence>